<accession>A0A0S4U4B0</accession>
<dbReference type="AlphaFoldDB" id="A0A0S4U4B0"/>
<proteinExistence type="predicted"/>
<sequence>MKAARFEKECLPDIDPYCYAVEVRAEFQVSAELRKFCRRLASAAVKRARNEFAPASGRLDIDDTSEFEIAGLDVDAALRADRIPDVDKLWESLSTRYGGKAGVEAAYKQAAERIIRNFGLDRQKEVKRTSSGVTLRKSVYSEASYSSAGRRRIGYHSCSHTADCLDGMVTFAVQAGAQRAAEGMKSINVHCFEYEYREKLVYPELEIVFFKEAWEFKFSHPLAEKLMIFVGQYGAEYLERRAREAR</sequence>
<organism evidence="1">
    <name type="scientific">Ralstonia solanacearum</name>
    <name type="common">Pseudomonas solanacearum</name>
    <dbReference type="NCBI Taxonomy" id="305"/>
    <lineage>
        <taxon>Bacteria</taxon>
        <taxon>Pseudomonadati</taxon>
        <taxon>Pseudomonadota</taxon>
        <taxon>Betaproteobacteria</taxon>
        <taxon>Burkholderiales</taxon>
        <taxon>Burkholderiaceae</taxon>
        <taxon>Ralstonia</taxon>
        <taxon>Ralstonia solanacearum species complex</taxon>
    </lineage>
</organism>
<reference evidence="1" key="1">
    <citation type="submission" date="2015-10" db="EMBL/GenBank/DDBJ databases">
        <authorList>
            <person name="Gilbert D.G."/>
        </authorList>
    </citation>
    <scope>NUCLEOTIDE SEQUENCE</scope>
    <source>
        <strain evidence="1">Phyl III-seqv23</strain>
    </source>
</reference>
<dbReference type="EMBL" id="LN899821">
    <property type="protein sequence ID" value="CUV17033.1"/>
    <property type="molecule type" value="Genomic_DNA"/>
</dbReference>
<evidence type="ECO:0000313" key="1">
    <source>
        <dbReference type="EMBL" id="CUV17033.1"/>
    </source>
</evidence>
<protein>
    <submittedName>
        <fullName evidence="1">Uncharacterized protein</fullName>
    </submittedName>
</protein>
<gene>
    <name evidence="1" type="ORF">PSS4_v1_210074</name>
</gene>
<name>A0A0S4U4B0_RALSL</name>